<dbReference type="AlphaFoldDB" id="A0AA40DKB4"/>
<evidence type="ECO:0000313" key="2">
    <source>
        <dbReference type="EMBL" id="KAK0706340.1"/>
    </source>
</evidence>
<reference evidence="2" key="1">
    <citation type="submission" date="2023-06" db="EMBL/GenBank/DDBJ databases">
        <title>Genome-scale phylogeny and comparative genomics of the fungal order Sordariales.</title>
        <authorList>
            <consortium name="Lawrence Berkeley National Laboratory"/>
            <person name="Hensen N."/>
            <person name="Bonometti L."/>
            <person name="Westerberg I."/>
            <person name="Brannstrom I.O."/>
            <person name="Guillou S."/>
            <person name="Cros-Aarteil S."/>
            <person name="Calhoun S."/>
            <person name="Haridas S."/>
            <person name="Kuo A."/>
            <person name="Mondo S."/>
            <person name="Pangilinan J."/>
            <person name="Riley R."/>
            <person name="LaButti K."/>
            <person name="Andreopoulos B."/>
            <person name="Lipzen A."/>
            <person name="Chen C."/>
            <person name="Yanf M."/>
            <person name="Daum C."/>
            <person name="Ng V."/>
            <person name="Clum A."/>
            <person name="Steindorff A."/>
            <person name="Ohm R."/>
            <person name="Martin F."/>
            <person name="Silar P."/>
            <person name="Natvig D."/>
            <person name="Lalanne C."/>
            <person name="Gautier V."/>
            <person name="Ament-velasquez S.L."/>
            <person name="Kruys A."/>
            <person name="Hutchinson M.I."/>
            <person name="Powell A.J."/>
            <person name="Barry K."/>
            <person name="Miller A.N."/>
            <person name="Grigoriev I.V."/>
            <person name="Debuchy R."/>
            <person name="Gladieux P."/>
            <person name="Thoren M.H."/>
            <person name="Johannesson H."/>
        </authorList>
    </citation>
    <scope>NUCLEOTIDE SEQUENCE</scope>
    <source>
        <strain evidence="2">SMH2392-1A</strain>
    </source>
</reference>
<dbReference type="EMBL" id="JAUIRO010000007">
    <property type="protein sequence ID" value="KAK0706340.1"/>
    <property type="molecule type" value="Genomic_DNA"/>
</dbReference>
<gene>
    <name evidence="2" type="ORF">B0T26DRAFT_447846</name>
</gene>
<dbReference type="RefSeq" id="XP_060291434.1">
    <property type="nucleotide sequence ID" value="XM_060435088.1"/>
</dbReference>
<protein>
    <submittedName>
        <fullName evidence="2">Uncharacterized protein</fullName>
    </submittedName>
</protein>
<comment type="caution">
    <text evidence="2">The sequence shown here is derived from an EMBL/GenBank/DDBJ whole genome shotgun (WGS) entry which is preliminary data.</text>
</comment>
<sequence length="91" mass="10948">MHERRKWKLDARSPAQHHLQIPQPNRAAEIEQVSRPTKEKKESKALSSPIIRLPYLDKKVHHYNSQNSSIRTKGREEEWKRLRQIHLHTRT</sequence>
<dbReference type="GeneID" id="85318358"/>
<proteinExistence type="predicted"/>
<name>A0AA40DKB4_9PEZI</name>
<feature type="region of interest" description="Disordered" evidence="1">
    <location>
        <begin position="1"/>
        <end position="46"/>
    </location>
</feature>
<feature type="compositionally biased region" description="Basic and acidic residues" evidence="1">
    <location>
        <begin position="1"/>
        <end position="11"/>
    </location>
</feature>
<evidence type="ECO:0000256" key="1">
    <source>
        <dbReference type="SAM" id="MobiDB-lite"/>
    </source>
</evidence>
<dbReference type="Proteomes" id="UP001172101">
    <property type="component" value="Unassembled WGS sequence"/>
</dbReference>
<evidence type="ECO:0000313" key="3">
    <source>
        <dbReference type="Proteomes" id="UP001172101"/>
    </source>
</evidence>
<organism evidence="2 3">
    <name type="scientific">Lasiosphaeria miniovina</name>
    <dbReference type="NCBI Taxonomy" id="1954250"/>
    <lineage>
        <taxon>Eukaryota</taxon>
        <taxon>Fungi</taxon>
        <taxon>Dikarya</taxon>
        <taxon>Ascomycota</taxon>
        <taxon>Pezizomycotina</taxon>
        <taxon>Sordariomycetes</taxon>
        <taxon>Sordariomycetidae</taxon>
        <taxon>Sordariales</taxon>
        <taxon>Lasiosphaeriaceae</taxon>
        <taxon>Lasiosphaeria</taxon>
    </lineage>
</organism>
<accession>A0AA40DKB4</accession>
<keyword evidence="3" id="KW-1185">Reference proteome</keyword>